<dbReference type="AlphaFoldDB" id="A0A455T3M2"/>
<dbReference type="EMBL" id="AP019377">
    <property type="protein sequence ID" value="BBH94528.1"/>
    <property type="molecule type" value="Genomic_DNA"/>
</dbReference>
<evidence type="ECO:0000313" key="1">
    <source>
        <dbReference type="EMBL" id="BBH94528.1"/>
    </source>
</evidence>
<sequence length="133" mass="14919">MKEGQRDGKRVMMGIGADDLKAIKYILLFYGRYLQSGQADQPRPEVDERRINQIQLALLKIEQILSGQVIMLSWEELGLITEAIATFTRLVRGKIAATQERDQVLASCEQLRSYLSLVLPPMQATLKGGGSRN</sequence>
<proteinExistence type="predicted"/>
<accession>A0A455T3M2</accession>
<gene>
    <name evidence="1" type="ORF">KTA_27270</name>
</gene>
<reference evidence="1" key="1">
    <citation type="submission" date="2018-12" db="EMBL/GenBank/DDBJ databases">
        <title>Novel natural products biosynthetic potential of the class Ktedonobacteria.</title>
        <authorList>
            <person name="Zheng Y."/>
            <person name="Saitou A."/>
            <person name="Wang C.M."/>
            <person name="Toyoda A."/>
            <person name="Minakuchi Y."/>
            <person name="Sekiguchi Y."/>
            <person name="Ueda K."/>
            <person name="Takano H."/>
            <person name="Sakai Y."/>
            <person name="Yokota A."/>
            <person name="Yabe S."/>
        </authorList>
    </citation>
    <scope>NUCLEOTIDE SEQUENCE</scope>
    <source>
        <strain evidence="1">A3-2</strain>
    </source>
</reference>
<protein>
    <submittedName>
        <fullName evidence="1">Uncharacterized protein</fullName>
    </submittedName>
</protein>
<organism evidence="1">
    <name type="scientific">Thermogemmatispora argillosa</name>
    <dbReference type="NCBI Taxonomy" id="2045280"/>
    <lineage>
        <taxon>Bacteria</taxon>
        <taxon>Bacillati</taxon>
        <taxon>Chloroflexota</taxon>
        <taxon>Ktedonobacteria</taxon>
        <taxon>Thermogemmatisporales</taxon>
        <taxon>Thermogemmatisporaceae</taxon>
        <taxon>Thermogemmatispora</taxon>
    </lineage>
</organism>
<name>A0A455T3M2_9CHLR</name>